<dbReference type="GO" id="GO:0006397">
    <property type="term" value="P:mRNA processing"/>
    <property type="evidence" value="ECO:0007669"/>
    <property type="project" value="UniProtKB-KW"/>
</dbReference>
<accession>A0A7N0TQY2</accession>
<keyword evidence="8" id="KW-0547">Nucleotide-binding</keyword>
<dbReference type="SUPFAM" id="SSF50998">
    <property type="entry name" value="Quinoprotein alcohol dehydrogenase-like"/>
    <property type="match status" value="1"/>
</dbReference>
<keyword evidence="15" id="KW-0805">Transcription regulation</keyword>
<dbReference type="GO" id="GO:0005524">
    <property type="term" value="F:ATP binding"/>
    <property type="evidence" value="ECO:0007669"/>
    <property type="project" value="UniProtKB-KW"/>
</dbReference>
<evidence type="ECO:0000259" key="28">
    <source>
        <dbReference type="PROSITE" id="PS50011"/>
    </source>
</evidence>
<organism evidence="30 31">
    <name type="scientific">Kalanchoe fedtschenkoi</name>
    <name type="common">Lavender scallops</name>
    <name type="synonym">South American air plant</name>
    <dbReference type="NCBI Taxonomy" id="63787"/>
    <lineage>
        <taxon>Eukaryota</taxon>
        <taxon>Viridiplantae</taxon>
        <taxon>Streptophyta</taxon>
        <taxon>Embryophyta</taxon>
        <taxon>Tracheophyta</taxon>
        <taxon>Spermatophyta</taxon>
        <taxon>Magnoliopsida</taxon>
        <taxon>eudicotyledons</taxon>
        <taxon>Gunneridae</taxon>
        <taxon>Pentapetalae</taxon>
        <taxon>Saxifragales</taxon>
        <taxon>Crassulaceae</taxon>
        <taxon>Kalanchoe</taxon>
    </lineage>
</organism>
<dbReference type="GO" id="GO:0004674">
    <property type="term" value="F:protein serine/threonine kinase activity"/>
    <property type="evidence" value="ECO:0007669"/>
    <property type="project" value="UniProtKB-KW"/>
</dbReference>
<dbReference type="EC" id="2.7.11.1" evidence="2"/>
<sequence length="928" mass="105178">MRRCLVQFLCLVVIILGLCQFTDDFSRPELLSLPSVDAKDNELASSSSLGKFDSLQPSPVISNELGLEDSDRLDRGKIQSLTRTPSLVLISALNGTVLLVESKSQIPLWSFSSGPSIYSSYQAPIDQYDESISANRRKYFIDIGEDWELSAYFWSNKQRKKLSLTVDELVSLTPKILDGVVIVGSKKSTVFLLDAKSGRLINSYQSSMSDEEDKNVLYEGSKAILGSGSADEKNDETILYITRNDYLLQGFDPISNKLLWKLAIGQIDAFFTCNDKEDPGWPLEYFVGSMPGGHLDMPSSCRAVVYRPPLIIENEEFIRGESLKDSGLHRMILDSNTEFDQKIPSQALLPQRHDRSLDYSNLNGVSNLFTFGNRQPLPLNGDVDRSEDEAFLHEEIQTIHTPKDNDFHTNFVAMSILCIIIVIVVIGLYRGYRSKEEVQPDMMSTVFDAKVSVKKKKVKKSGKNSSVAEKSEEEYSNSQSQAMTFNFTKLTDNGNCGRRVGKLFITSKEIGKGSNGTIVFEGMYEGRPVAVKRLVQAHQDAAFKEIQNLIASDRHPNIVRWYGVEYDNDFVYLSLERCTCSLDDLIQIFSDCTPNSLISGEQSSKTFTEHKMWLDSVKCGMQDFNMWNANTYPSPSLLQLLRDVVAGLAHLHDLGIVHRDLKPQNVLIIKERSLRAKLSDMGISKQLVGDMSALDNHATGCGSSGWQAPEQLLQGRQTRAVDVFSLGCVLFFCVTGGRHPFGDRLERDINIVKNKADLFSVDHIPEAVDLFLQLLNPNPILRPKAGDVLYHPFFWTTEMRLSFFRDTSDRVELEDRELESELLDALESTAKVALGGKWDEKLEPEFLENIGRYRRYKFDSVRDLLRVIRNKLSHYRELPVEIQVVLGSVPEGFYDYFNHRFPKLLIEVYKVVRQHCSEEDFFRKYFRG</sequence>
<evidence type="ECO:0000256" key="14">
    <source>
        <dbReference type="ARBA" id="ARBA00022989"/>
    </source>
</evidence>
<dbReference type="Gene3D" id="1.10.510.10">
    <property type="entry name" value="Transferase(Phosphotransferase) domain 1"/>
    <property type="match status" value="1"/>
</dbReference>
<reference evidence="30" key="1">
    <citation type="submission" date="2021-01" db="UniProtKB">
        <authorList>
            <consortium name="EnsemblPlants"/>
        </authorList>
    </citation>
    <scope>IDENTIFICATION</scope>
</reference>
<dbReference type="EnsemblPlants" id="Kaladp0042s0387.1.v1.1">
    <property type="protein sequence ID" value="Kaladp0042s0387.1.v1.1"/>
    <property type="gene ID" value="Kaladp0042s0387.v1.1"/>
</dbReference>
<dbReference type="Gene3D" id="3.30.200.20">
    <property type="entry name" value="Phosphorylase Kinase, domain 1"/>
    <property type="match status" value="1"/>
</dbReference>
<dbReference type="GO" id="GO:0016787">
    <property type="term" value="F:hydrolase activity"/>
    <property type="evidence" value="ECO:0007669"/>
    <property type="project" value="UniProtKB-KW"/>
</dbReference>
<evidence type="ECO:0000256" key="4">
    <source>
        <dbReference type="ARBA" id="ARBA00022664"/>
    </source>
</evidence>
<keyword evidence="13" id="KW-0391">Immunity</keyword>
<dbReference type="Gene3D" id="2.130.10.10">
    <property type="entry name" value="YVTN repeat-like/Quinoprotein amine dehydrogenase"/>
    <property type="match status" value="1"/>
</dbReference>
<evidence type="ECO:0000256" key="18">
    <source>
        <dbReference type="ARBA" id="ARBA00023163"/>
    </source>
</evidence>
<comment type="catalytic activity">
    <reaction evidence="24">
        <text>L-seryl-[protein] + ATP = O-phospho-L-seryl-[protein] + ADP + H(+)</text>
        <dbReference type="Rhea" id="RHEA:17989"/>
        <dbReference type="Rhea" id="RHEA-COMP:9863"/>
        <dbReference type="Rhea" id="RHEA-COMP:11604"/>
        <dbReference type="ChEBI" id="CHEBI:15378"/>
        <dbReference type="ChEBI" id="CHEBI:29999"/>
        <dbReference type="ChEBI" id="CHEBI:30616"/>
        <dbReference type="ChEBI" id="CHEBI:83421"/>
        <dbReference type="ChEBI" id="CHEBI:456216"/>
        <dbReference type="EC" id="2.7.11.1"/>
    </reaction>
</comment>
<dbReference type="InterPro" id="IPR011009">
    <property type="entry name" value="Kinase-like_dom_sf"/>
</dbReference>
<dbReference type="InterPro" id="IPR000719">
    <property type="entry name" value="Prot_kinase_dom"/>
</dbReference>
<dbReference type="GO" id="GO:0004521">
    <property type="term" value="F:RNA endonuclease activity"/>
    <property type="evidence" value="ECO:0007669"/>
    <property type="project" value="InterPro"/>
</dbReference>
<dbReference type="Proteomes" id="UP000594263">
    <property type="component" value="Unplaced"/>
</dbReference>
<keyword evidence="3" id="KW-0723">Serine/threonine-protein kinase</keyword>
<evidence type="ECO:0000256" key="6">
    <source>
        <dbReference type="ARBA" id="ARBA00022692"/>
    </source>
</evidence>
<dbReference type="InterPro" id="IPR045133">
    <property type="entry name" value="IRE1/2-like"/>
</dbReference>
<evidence type="ECO:0000256" key="24">
    <source>
        <dbReference type="ARBA" id="ARBA00048679"/>
    </source>
</evidence>
<dbReference type="InterPro" id="IPR015943">
    <property type="entry name" value="WD40/YVTN_repeat-like_dom_sf"/>
</dbReference>
<evidence type="ECO:0000256" key="10">
    <source>
        <dbReference type="ARBA" id="ARBA00022801"/>
    </source>
</evidence>
<comment type="subunit">
    <text evidence="25">Homodimer; disulfide-linked. Dimer formation is driven by hydrophobic interactions within the N-terminal luminal domains and stabilized by disulfide bridges.</text>
</comment>
<dbReference type="PROSITE" id="PS50011">
    <property type="entry name" value="PROTEIN_KINASE_DOM"/>
    <property type="match status" value="1"/>
</dbReference>
<keyword evidence="20" id="KW-0508">mRNA splicing</keyword>
<evidence type="ECO:0000313" key="30">
    <source>
        <dbReference type="EnsemblPlants" id="Kaladp0042s0387.1.v1.1"/>
    </source>
</evidence>
<evidence type="ECO:0000313" key="31">
    <source>
        <dbReference type="Proteomes" id="UP000594263"/>
    </source>
</evidence>
<comment type="catalytic activity">
    <reaction evidence="23">
        <text>L-threonyl-[protein] + ATP = O-phospho-L-threonyl-[protein] + ADP + H(+)</text>
        <dbReference type="Rhea" id="RHEA:46608"/>
        <dbReference type="Rhea" id="RHEA-COMP:11060"/>
        <dbReference type="Rhea" id="RHEA-COMP:11605"/>
        <dbReference type="ChEBI" id="CHEBI:15378"/>
        <dbReference type="ChEBI" id="CHEBI:30013"/>
        <dbReference type="ChEBI" id="CHEBI:30616"/>
        <dbReference type="ChEBI" id="CHEBI:61977"/>
        <dbReference type="ChEBI" id="CHEBI:456216"/>
        <dbReference type="EC" id="2.7.11.1"/>
    </reaction>
</comment>
<keyword evidence="7 27" id="KW-0732">Signal</keyword>
<keyword evidence="16 26" id="KW-0472">Membrane</keyword>
<evidence type="ECO:0000256" key="27">
    <source>
        <dbReference type="SAM" id="SignalP"/>
    </source>
</evidence>
<evidence type="ECO:0000256" key="7">
    <source>
        <dbReference type="ARBA" id="ARBA00022729"/>
    </source>
</evidence>
<evidence type="ECO:0000256" key="3">
    <source>
        <dbReference type="ARBA" id="ARBA00022527"/>
    </source>
</evidence>
<keyword evidence="12" id="KW-0067">ATP-binding</keyword>
<evidence type="ECO:0000256" key="9">
    <source>
        <dbReference type="ARBA" id="ARBA00022777"/>
    </source>
</evidence>
<feature type="transmembrane region" description="Helical" evidence="26">
    <location>
        <begin position="411"/>
        <end position="429"/>
    </location>
</feature>
<keyword evidence="10" id="KW-0378">Hydrolase</keyword>
<dbReference type="AlphaFoldDB" id="A0A7N0TQY2"/>
<name>A0A7N0TQY2_KALFE</name>
<evidence type="ECO:0000256" key="13">
    <source>
        <dbReference type="ARBA" id="ARBA00022859"/>
    </source>
</evidence>
<keyword evidence="18" id="KW-0804">Transcription</keyword>
<dbReference type="PROSITE" id="PS00108">
    <property type="entry name" value="PROTEIN_KINASE_ST"/>
    <property type="match status" value="1"/>
</dbReference>
<dbReference type="PROSITE" id="PS51392">
    <property type="entry name" value="KEN"/>
    <property type="match status" value="1"/>
</dbReference>
<feature type="chain" id="PRO_5029884121" description="non-specific serine/threonine protein kinase" evidence="27">
    <location>
        <begin position="20"/>
        <end position="928"/>
    </location>
</feature>
<dbReference type="InterPro" id="IPR011047">
    <property type="entry name" value="Quinoprotein_ADH-like_sf"/>
</dbReference>
<keyword evidence="11" id="KW-0256">Endoplasmic reticulum</keyword>
<feature type="signal peptide" evidence="27">
    <location>
        <begin position="1"/>
        <end position="19"/>
    </location>
</feature>
<keyword evidence="31" id="KW-1185">Reference proteome</keyword>
<dbReference type="Gramene" id="Kaladp0042s0387.1.v1.1">
    <property type="protein sequence ID" value="Kaladp0042s0387.1.v1.1"/>
    <property type="gene ID" value="Kaladp0042s0387.v1.1"/>
</dbReference>
<comment type="subcellular location">
    <subcellularLocation>
        <location evidence="1">Endoplasmic reticulum membrane</location>
        <topology evidence="1">Single-pass type I membrane protein</topology>
    </subcellularLocation>
</comment>
<dbReference type="SUPFAM" id="SSF56112">
    <property type="entry name" value="Protein kinase-like (PK-like)"/>
    <property type="match status" value="1"/>
</dbReference>
<keyword evidence="17" id="KW-1015">Disulfide bond</keyword>
<dbReference type="GO" id="GO:0051082">
    <property type="term" value="F:unfolded protein binding"/>
    <property type="evidence" value="ECO:0007669"/>
    <property type="project" value="TreeGrafter"/>
</dbReference>
<dbReference type="FunFam" id="1.10.510.10:FF:000463">
    <property type="entry name" value="Serine/threonine-protein kinase/endoribonuclease IRE1a"/>
    <property type="match status" value="1"/>
</dbReference>
<feature type="domain" description="KEN" evidence="29">
    <location>
        <begin position="797"/>
        <end position="928"/>
    </location>
</feature>
<keyword evidence="22" id="KW-0511">Multifunctional enzyme</keyword>
<dbReference type="Pfam" id="PF00069">
    <property type="entry name" value="Pkinase"/>
    <property type="match status" value="1"/>
</dbReference>
<dbReference type="SMART" id="SM00220">
    <property type="entry name" value="S_TKc"/>
    <property type="match status" value="1"/>
</dbReference>
<dbReference type="GO" id="GO:0002376">
    <property type="term" value="P:immune system process"/>
    <property type="evidence" value="ECO:0007669"/>
    <property type="project" value="UniProtKB-KW"/>
</dbReference>
<evidence type="ECO:0000256" key="20">
    <source>
        <dbReference type="ARBA" id="ARBA00023187"/>
    </source>
</evidence>
<dbReference type="Gene3D" id="1.20.1440.180">
    <property type="entry name" value="KEN domain"/>
    <property type="match status" value="1"/>
</dbReference>
<evidence type="ECO:0000256" key="15">
    <source>
        <dbReference type="ARBA" id="ARBA00023015"/>
    </source>
</evidence>
<dbReference type="InterPro" id="IPR038357">
    <property type="entry name" value="KEN_sf"/>
</dbReference>
<dbReference type="InterPro" id="IPR010513">
    <property type="entry name" value="KEN_dom"/>
</dbReference>
<keyword evidence="21" id="KW-0834">Unfolded protein response</keyword>
<keyword evidence="5" id="KW-0808">Transferase</keyword>
<evidence type="ECO:0000256" key="16">
    <source>
        <dbReference type="ARBA" id="ARBA00023136"/>
    </source>
</evidence>
<evidence type="ECO:0000256" key="23">
    <source>
        <dbReference type="ARBA" id="ARBA00047899"/>
    </source>
</evidence>
<evidence type="ECO:0000256" key="2">
    <source>
        <dbReference type="ARBA" id="ARBA00012513"/>
    </source>
</evidence>
<evidence type="ECO:0000256" key="21">
    <source>
        <dbReference type="ARBA" id="ARBA00023230"/>
    </source>
</evidence>
<keyword evidence="9" id="KW-0418">Kinase</keyword>
<evidence type="ECO:0000259" key="29">
    <source>
        <dbReference type="PROSITE" id="PS51392"/>
    </source>
</evidence>
<dbReference type="InterPro" id="IPR008271">
    <property type="entry name" value="Ser/Thr_kinase_AS"/>
</dbReference>
<dbReference type="PANTHER" id="PTHR13954">
    <property type="entry name" value="IRE1-RELATED"/>
    <property type="match status" value="1"/>
</dbReference>
<dbReference type="GO" id="GO:1990604">
    <property type="term" value="C:IRE1-TRAF2-ASK1 complex"/>
    <property type="evidence" value="ECO:0007669"/>
    <property type="project" value="TreeGrafter"/>
</dbReference>
<protein>
    <recommendedName>
        <fullName evidence="2">non-specific serine/threonine protein kinase</fullName>
        <ecNumber evidence="2">2.7.11.1</ecNumber>
    </recommendedName>
</protein>
<evidence type="ECO:0000256" key="8">
    <source>
        <dbReference type="ARBA" id="ARBA00022741"/>
    </source>
</evidence>
<evidence type="ECO:0000256" key="17">
    <source>
        <dbReference type="ARBA" id="ARBA00023157"/>
    </source>
</evidence>
<keyword evidence="14 26" id="KW-1133">Transmembrane helix</keyword>
<evidence type="ECO:0000256" key="25">
    <source>
        <dbReference type="ARBA" id="ARBA00065357"/>
    </source>
</evidence>
<evidence type="ECO:0000256" key="22">
    <source>
        <dbReference type="ARBA" id="ARBA00023268"/>
    </source>
</evidence>
<dbReference type="FunFam" id="3.30.200.20:FF:000077">
    <property type="entry name" value="Putative Serine/threonine-protein kinase/endoribonuclease IRE1"/>
    <property type="match status" value="1"/>
</dbReference>
<keyword evidence="6 26" id="KW-0812">Transmembrane</keyword>
<dbReference type="GO" id="GO:0008380">
    <property type="term" value="P:RNA splicing"/>
    <property type="evidence" value="ECO:0007669"/>
    <property type="project" value="UniProtKB-KW"/>
</dbReference>
<dbReference type="GO" id="GO:0036498">
    <property type="term" value="P:IRE1-mediated unfolded protein response"/>
    <property type="evidence" value="ECO:0007669"/>
    <property type="project" value="TreeGrafter"/>
</dbReference>
<dbReference type="FunFam" id="1.20.1440.180:FF:000002">
    <property type="entry name" value="Serine/threonine-protein kinase/endoribonuclease IRE1"/>
    <property type="match status" value="1"/>
</dbReference>
<proteinExistence type="predicted"/>
<evidence type="ECO:0000256" key="1">
    <source>
        <dbReference type="ARBA" id="ARBA00004115"/>
    </source>
</evidence>
<dbReference type="SMART" id="SM00580">
    <property type="entry name" value="PUG"/>
    <property type="match status" value="1"/>
</dbReference>
<dbReference type="GO" id="GO:0009751">
    <property type="term" value="P:response to salicylic acid"/>
    <property type="evidence" value="ECO:0007669"/>
    <property type="project" value="UniProtKB-ARBA"/>
</dbReference>
<evidence type="ECO:0000256" key="26">
    <source>
        <dbReference type="SAM" id="Phobius"/>
    </source>
</evidence>
<evidence type="ECO:0000256" key="19">
    <source>
        <dbReference type="ARBA" id="ARBA00023180"/>
    </source>
</evidence>
<evidence type="ECO:0000256" key="12">
    <source>
        <dbReference type="ARBA" id="ARBA00022840"/>
    </source>
</evidence>
<dbReference type="PANTHER" id="PTHR13954:SF6">
    <property type="entry name" value="NON-SPECIFIC SERINE_THREONINE PROTEIN KINASE"/>
    <property type="match status" value="1"/>
</dbReference>
<evidence type="ECO:0000256" key="11">
    <source>
        <dbReference type="ARBA" id="ARBA00022824"/>
    </source>
</evidence>
<evidence type="ECO:0000256" key="5">
    <source>
        <dbReference type="ARBA" id="ARBA00022679"/>
    </source>
</evidence>
<keyword evidence="19" id="KW-0325">Glycoprotein</keyword>
<keyword evidence="4" id="KW-0507">mRNA processing</keyword>
<feature type="domain" description="Protein kinase" evidence="28">
    <location>
        <begin position="504"/>
        <end position="794"/>
    </location>
</feature>
<dbReference type="Pfam" id="PF06479">
    <property type="entry name" value="Ribonuc_2-5A"/>
    <property type="match status" value="1"/>
</dbReference>
<dbReference type="CDD" id="cd10422">
    <property type="entry name" value="RNase_Ire1"/>
    <property type="match status" value="1"/>
</dbReference>
<dbReference type="GO" id="GO:0042742">
    <property type="term" value="P:defense response to bacterium"/>
    <property type="evidence" value="ECO:0007669"/>
    <property type="project" value="UniProtKB-ARBA"/>
</dbReference>